<dbReference type="InterPro" id="IPR013819">
    <property type="entry name" value="LipOase_C"/>
</dbReference>
<comment type="caution">
    <text evidence="4">The sequence shown here is derived from an EMBL/GenBank/DDBJ whole genome shotgun (WGS) entry which is preliminary data.</text>
</comment>
<dbReference type="SUPFAM" id="SSF55909">
    <property type="entry name" value="Pentein"/>
    <property type="match status" value="1"/>
</dbReference>
<feature type="domain" description="Lipoxygenase" evidence="3">
    <location>
        <begin position="200"/>
        <end position="280"/>
    </location>
</feature>
<sequence length="417" mass="47677">MRLSKTDTKQDYASVLEKQLYKGEICREVIRVPGYRRIKRRVCLDGTLPAYRLNPVQTTGLYNLRSVVITGEIMLCMLRRFSQRWPLLSQNLSQSPSVLVQLRQLPHSVSVIEMSMNDSWFRDSGPTFFVNKSKSSPGNTIYKVAGIDWNFNSWGVERLPRFPQSIILEGGSIHVDGEGTCLTTEECLLNKNRNPHLTKCYLPHKTSEFLRQHREEELINLRGNGSDILNEWDRVYDYAYYNDLGSPEKGTEYARPVLGGSKEYPYPRRGRTGRKQTKNDNSTRDQSYINEFDSFQDVFDLYEGGIDLPDGQKLSKLRECIPWEMLKELVPSSSSSCLMSLKSQPFIFKLATAYHLFSQSFIFELAIFPKAEAFPVGKGNEDTPPYTLTFTVRDEEGSMWCGLFGVIRNMNSGAIGP</sequence>
<evidence type="ECO:0000313" key="4">
    <source>
        <dbReference type="EMBL" id="KAK1383006.1"/>
    </source>
</evidence>
<feature type="region of interest" description="Disordered" evidence="2">
    <location>
        <begin position="252"/>
        <end position="286"/>
    </location>
</feature>
<dbReference type="PANTHER" id="PTHR31377:SF2">
    <property type="entry name" value="AGMATINE DEIMINASE"/>
    <property type="match status" value="1"/>
</dbReference>
<dbReference type="SUPFAM" id="SSF48484">
    <property type="entry name" value="Lipoxigenase"/>
    <property type="match status" value="1"/>
</dbReference>
<dbReference type="GO" id="GO:0016702">
    <property type="term" value="F:oxidoreductase activity, acting on single donors with incorporation of molecular oxygen, incorporation of two atoms of oxygen"/>
    <property type="evidence" value="ECO:0007669"/>
    <property type="project" value="InterPro"/>
</dbReference>
<name>A0AAD8IDI5_9APIA</name>
<dbReference type="PANTHER" id="PTHR31377">
    <property type="entry name" value="AGMATINE DEIMINASE-RELATED"/>
    <property type="match status" value="1"/>
</dbReference>
<dbReference type="InterPro" id="IPR036226">
    <property type="entry name" value="LipOase_C_sf"/>
</dbReference>
<dbReference type="AlphaFoldDB" id="A0AAD8IDI5"/>
<dbReference type="PROSITE" id="PS51393">
    <property type="entry name" value="LIPOXYGENASE_3"/>
    <property type="match status" value="1"/>
</dbReference>
<dbReference type="GO" id="GO:0047632">
    <property type="term" value="F:agmatine deiminase activity"/>
    <property type="evidence" value="ECO:0007669"/>
    <property type="project" value="TreeGrafter"/>
</dbReference>
<reference evidence="4" key="1">
    <citation type="submission" date="2023-02" db="EMBL/GenBank/DDBJ databases">
        <title>Genome of toxic invasive species Heracleum sosnowskyi carries increased number of genes despite the absence of recent whole-genome duplications.</title>
        <authorList>
            <person name="Schelkunov M."/>
            <person name="Shtratnikova V."/>
            <person name="Makarenko M."/>
            <person name="Klepikova A."/>
            <person name="Omelchenko D."/>
            <person name="Novikova G."/>
            <person name="Obukhova E."/>
            <person name="Bogdanov V."/>
            <person name="Penin A."/>
            <person name="Logacheva M."/>
        </authorList>
    </citation>
    <scope>NUCLEOTIDE SEQUENCE</scope>
    <source>
        <strain evidence="4">Hsosn_3</strain>
        <tissue evidence="4">Leaf</tissue>
    </source>
</reference>
<dbReference type="Pfam" id="PF04371">
    <property type="entry name" value="PAD_porph"/>
    <property type="match status" value="1"/>
</dbReference>
<dbReference type="GO" id="GO:0046872">
    <property type="term" value="F:metal ion binding"/>
    <property type="evidence" value="ECO:0007669"/>
    <property type="project" value="InterPro"/>
</dbReference>
<dbReference type="GO" id="GO:0004668">
    <property type="term" value="F:protein-arginine deiminase activity"/>
    <property type="evidence" value="ECO:0007669"/>
    <property type="project" value="InterPro"/>
</dbReference>
<dbReference type="InterPro" id="IPR007466">
    <property type="entry name" value="Peptidyl-Arg-deiminase_porph"/>
</dbReference>
<reference evidence="4" key="2">
    <citation type="submission" date="2023-05" db="EMBL/GenBank/DDBJ databases">
        <authorList>
            <person name="Schelkunov M.I."/>
        </authorList>
    </citation>
    <scope>NUCLEOTIDE SEQUENCE</scope>
    <source>
        <strain evidence="4">Hsosn_3</strain>
        <tissue evidence="4">Leaf</tissue>
    </source>
</reference>
<dbReference type="Gene3D" id="4.10.375.10">
    <property type="entry name" value="Lipoxygenase-1, Domain 2"/>
    <property type="match status" value="1"/>
</dbReference>
<keyword evidence="5" id="KW-1185">Reference proteome</keyword>
<dbReference type="Pfam" id="PF00305">
    <property type="entry name" value="Lipoxygenase"/>
    <property type="match status" value="1"/>
</dbReference>
<proteinExistence type="predicted"/>
<dbReference type="GO" id="GO:0009446">
    <property type="term" value="P:putrescine biosynthetic process"/>
    <property type="evidence" value="ECO:0007669"/>
    <property type="project" value="InterPro"/>
</dbReference>
<keyword evidence="1" id="KW-0378">Hydrolase</keyword>
<gene>
    <name evidence="4" type="ORF">POM88_020741</name>
</gene>
<dbReference type="PRINTS" id="PR00468">
    <property type="entry name" value="PLTLPOXGNASE"/>
</dbReference>
<dbReference type="InterPro" id="IPR001246">
    <property type="entry name" value="LipOase_plant"/>
</dbReference>
<dbReference type="EMBL" id="JAUIZM010000005">
    <property type="protein sequence ID" value="KAK1383006.1"/>
    <property type="molecule type" value="Genomic_DNA"/>
</dbReference>
<evidence type="ECO:0000313" key="5">
    <source>
        <dbReference type="Proteomes" id="UP001237642"/>
    </source>
</evidence>
<evidence type="ECO:0000256" key="2">
    <source>
        <dbReference type="SAM" id="MobiDB-lite"/>
    </source>
</evidence>
<evidence type="ECO:0000259" key="3">
    <source>
        <dbReference type="PROSITE" id="PS51393"/>
    </source>
</evidence>
<dbReference type="Gene3D" id="3.75.10.10">
    <property type="entry name" value="L-arginine/glycine Amidinotransferase, Chain A"/>
    <property type="match status" value="1"/>
</dbReference>
<dbReference type="Proteomes" id="UP001237642">
    <property type="component" value="Unassembled WGS sequence"/>
</dbReference>
<accession>A0AAD8IDI5</accession>
<evidence type="ECO:0000256" key="1">
    <source>
        <dbReference type="ARBA" id="ARBA00022801"/>
    </source>
</evidence>
<organism evidence="4 5">
    <name type="scientific">Heracleum sosnowskyi</name>
    <dbReference type="NCBI Taxonomy" id="360622"/>
    <lineage>
        <taxon>Eukaryota</taxon>
        <taxon>Viridiplantae</taxon>
        <taxon>Streptophyta</taxon>
        <taxon>Embryophyta</taxon>
        <taxon>Tracheophyta</taxon>
        <taxon>Spermatophyta</taxon>
        <taxon>Magnoliopsida</taxon>
        <taxon>eudicotyledons</taxon>
        <taxon>Gunneridae</taxon>
        <taxon>Pentapetalae</taxon>
        <taxon>asterids</taxon>
        <taxon>campanulids</taxon>
        <taxon>Apiales</taxon>
        <taxon>Apiaceae</taxon>
        <taxon>Apioideae</taxon>
        <taxon>apioid superclade</taxon>
        <taxon>Tordylieae</taxon>
        <taxon>Tordyliinae</taxon>
        <taxon>Heracleum</taxon>
    </lineage>
</organism>
<protein>
    <recommendedName>
        <fullName evidence="3">Lipoxygenase domain-containing protein</fullName>
    </recommendedName>
</protein>